<dbReference type="EMBL" id="KI913991">
    <property type="protein sequence ID" value="ETV93581.1"/>
    <property type="molecule type" value="Genomic_DNA"/>
</dbReference>
<protein>
    <recommendedName>
        <fullName evidence="3">PX domain-containing protein</fullName>
    </recommendedName>
</protein>
<feature type="compositionally biased region" description="Basic and acidic residues" evidence="1">
    <location>
        <begin position="21"/>
        <end position="45"/>
    </location>
</feature>
<dbReference type="GeneID" id="20089627"/>
<dbReference type="VEuPathDB" id="FungiDB:H310_12577"/>
<evidence type="ECO:0000313" key="2">
    <source>
        <dbReference type="EMBL" id="ETV93581.1"/>
    </source>
</evidence>
<dbReference type="RefSeq" id="XP_008877923.1">
    <property type="nucleotide sequence ID" value="XM_008879701.1"/>
</dbReference>
<dbReference type="CDD" id="cd06093">
    <property type="entry name" value="PX_domain"/>
    <property type="match status" value="1"/>
</dbReference>
<name>A0A024TIZ6_9STRA</name>
<proteinExistence type="predicted"/>
<dbReference type="Gene3D" id="3.30.1520.10">
    <property type="entry name" value="Phox-like domain"/>
    <property type="match status" value="1"/>
</dbReference>
<feature type="compositionally biased region" description="Basic and acidic residues" evidence="1">
    <location>
        <begin position="244"/>
        <end position="254"/>
    </location>
</feature>
<sequence>MWKGLFKPRPAKATLPSINQTEEHATEAAETPVDEKRMEDSHDEAAPDNDAMYVLANFTGLLIVQGATEKRQIRYVMEVVCPTTRHKFECVKRFNQFSDLRQRSLDVLHQCRSKRCPKCTSVAATIQAQPFPGRRLFTTLQHVRERALPLEAFLQCVLDNALNWNGCKRSKHAFNQVASQFVGAPVDGMYLSSDRPSLDFRKSIRHLMVERPVSIGDAVADTREENASPTTRCPSLPQDSFEEEEHKENEDEAHPSIQPLEHVAVPEVSTTPAPPATCKDGPSSELPTSSDQSLTHPTTVVAANVVDERVE</sequence>
<dbReference type="OrthoDB" id="79283at2759"/>
<dbReference type="eggNOG" id="ENOG502S7ZR">
    <property type="taxonomic scope" value="Eukaryota"/>
</dbReference>
<evidence type="ECO:0008006" key="3">
    <source>
        <dbReference type="Google" id="ProtNLM"/>
    </source>
</evidence>
<dbReference type="SUPFAM" id="SSF64268">
    <property type="entry name" value="PX domain"/>
    <property type="match status" value="1"/>
</dbReference>
<feature type="compositionally biased region" description="Polar residues" evidence="1">
    <location>
        <begin position="285"/>
        <end position="298"/>
    </location>
</feature>
<organism evidence="2">
    <name type="scientific">Aphanomyces invadans</name>
    <dbReference type="NCBI Taxonomy" id="157072"/>
    <lineage>
        <taxon>Eukaryota</taxon>
        <taxon>Sar</taxon>
        <taxon>Stramenopiles</taxon>
        <taxon>Oomycota</taxon>
        <taxon>Saprolegniomycetes</taxon>
        <taxon>Saprolegniales</taxon>
        <taxon>Verrucalvaceae</taxon>
        <taxon>Aphanomyces</taxon>
    </lineage>
</organism>
<feature type="region of interest" description="Disordered" evidence="1">
    <location>
        <begin position="1"/>
        <end position="46"/>
    </location>
</feature>
<feature type="region of interest" description="Disordered" evidence="1">
    <location>
        <begin position="218"/>
        <end position="311"/>
    </location>
</feature>
<reference evidence="2" key="1">
    <citation type="submission" date="2013-12" db="EMBL/GenBank/DDBJ databases">
        <title>The Genome Sequence of Aphanomyces invadans NJM9701.</title>
        <authorList>
            <consortium name="The Broad Institute Genomics Platform"/>
            <person name="Russ C."/>
            <person name="Tyler B."/>
            <person name="van West P."/>
            <person name="Dieguez-Uribeondo J."/>
            <person name="Young S.K."/>
            <person name="Zeng Q."/>
            <person name="Gargeya S."/>
            <person name="Fitzgerald M."/>
            <person name="Abouelleil A."/>
            <person name="Alvarado L."/>
            <person name="Chapman S.B."/>
            <person name="Gainer-Dewar J."/>
            <person name="Goldberg J."/>
            <person name="Griggs A."/>
            <person name="Gujja S."/>
            <person name="Hansen M."/>
            <person name="Howarth C."/>
            <person name="Imamovic A."/>
            <person name="Ireland A."/>
            <person name="Larimer J."/>
            <person name="McCowan C."/>
            <person name="Murphy C."/>
            <person name="Pearson M."/>
            <person name="Poon T.W."/>
            <person name="Priest M."/>
            <person name="Roberts A."/>
            <person name="Saif S."/>
            <person name="Shea T."/>
            <person name="Sykes S."/>
            <person name="Wortman J."/>
            <person name="Nusbaum C."/>
            <person name="Birren B."/>
        </authorList>
    </citation>
    <scope>NUCLEOTIDE SEQUENCE [LARGE SCALE GENOMIC DNA]</scope>
    <source>
        <strain evidence="2">NJM9701</strain>
    </source>
</reference>
<gene>
    <name evidence="2" type="ORF">H310_12577</name>
</gene>
<dbReference type="GO" id="GO:0035091">
    <property type="term" value="F:phosphatidylinositol binding"/>
    <property type="evidence" value="ECO:0007669"/>
    <property type="project" value="InterPro"/>
</dbReference>
<accession>A0A024TIZ6</accession>
<evidence type="ECO:0000256" key="1">
    <source>
        <dbReference type="SAM" id="MobiDB-lite"/>
    </source>
</evidence>
<dbReference type="AlphaFoldDB" id="A0A024TIZ6"/>
<dbReference type="InterPro" id="IPR036871">
    <property type="entry name" value="PX_dom_sf"/>
</dbReference>